<gene>
    <name evidence="1" type="ORF">BDV29DRAFT_95232</name>
</gene>
<accession>A0A5N5X9Z5</accession>
<name>A0A5N5X9Z5_9EURO</name>
<keyword evidence="2" id="KW-1185">Reference proteome</keyword>
<evidence type="ECO:0000313" key="1">
    <source>
        <dbReference type="EMBL" id="KAB8076080.1"/>
    </source>
</evidence>
<reference evidence="1 2" key="1">
    <citation type="submission" date="2019-04" db="EMBL/GenBank/DDBJ databases">
        <title>Friends and foes A comparative genomics study of 23 Aspergillus species from section Flavi.</title>
        <authorList>
            <consortium name="DOE Joint Genome Institute"/>
            <person name="Kjaerbolling I."/>
            <person name="Vesth T."/>
            <person name="Frisvad J.C."/>
            <person name="Nybo J.L."/>
            <person name="Theobald S."/>
            <person name="Kildgaard S."/>
            <person name="Isbrandt T."/>
            <person name="Kuo A."/>
            <person name="Sato A."/>
            <person name="Lyhne E.K."/>
            <person name="Kogle M.E."/>
            <person name="Wiebenga A."/>
            <person name="Kun R.S."/>
            <person name="Lubbers R.J."/>
            <person name="Makela M.R."/>
            <person name="Barry K."/>
            <person name="Chovatia M."/>
            <person name="Clum A."/>
            <person name="Daum C."/>
            <person name="Haridas S."/>
            <person name="He G."/>
            <person name="LaButti K."/>
            <person name="Lipzen A."/>
            <person name="Mondo S."/>
            <person name="Riley R."/>
            <person name="Salamov A."/>
            <person name="Simmons B.A."/>
            <person name="Magnuson J.K."/>
            <person name="Henrissat B."/>
            <person name="Mortensen U.H."/>
            <person name="Larsen T.O."/>
            <person name="Devries R.P."/>
            <person name="Grigoriev I.V."/>
            <person name="Machida M."/>
            <person name="Baker S.E."/>
            <person name="Andersen M.R."/>
        </authorList>
    </citation>
    <scope>NUCLEOTIDE SEQUENCE [LARGE SCALE GENOMIC DNA]</scope>
    <source>
        <strain evidence="1 2">CBS 151.66</strain>
    </source>
</reference>
<sequence>MLRSSQRLGDLGEWPRWITLTERFRSGDVGSCGLSISIRCLTLGGGEGSRQPITRIIFYGPVCREGHHRLGEILGHLCDYLIGLAGGSWKWDLDCTLDFISGSLIELIRFFIAITSLSREPPIVPSHDPGILSSVLSRIISSIRRKRVVRIHNGHYSTV</sequence>
<organism evidence="1 2">
    <name type="scientific">Aspergillus leporis</name>
    <dbReference type="NCBI Taxonomy" id="41062"/>
    <lineage>
        <taxon>Eukaryota</taxon>
        <taxon>Fungi</taxon>
        <taxon>Dikarya</taxon>
        <taxon>Ascomycota</taxon>
        <taxon>Pezizomycotina</taxon>
        <taxon>Eurotiomycetes</taxon>
        <taxon>Eurotiomycetidae</taxon>
        <taxon>Eurotiales</taxon>
        <taxon>Aspergillaceae</taxon>
        <taxon>Aspergillus</taxon>
        <taxon>Aspergillus subgen. Circumdati</taxon>
    </lineage>
</organism>
<dbReference type="AlphaFoldDB" id="A0A5N5X9Z5"/>
<evidence type="ECO:0000313" key="2">
    <source>
        <dbReference type="Proteomes" id="UP000326565"/>
    </source>
</evidence>
<dbReference type="Proteomes" id="UP000326565">
    <property type="component" value="Unassembled WGS sequence"/>
</dbReference>
<proteinExistence type="predicted"/>
<dbReference type="EMBL" id="ML732185">
    <property type="protein sequence ID" value="KAB8076080.1"/>
    <property type="molecule type" value="Genomic_DNA"/>
</dbReference>
<protein>
    <submittedName>
        <fullName evidence="1">Uncharacterized protein</fullName>
    </submittedName>
</protein>